<dbReference type="Pfam" id="PF00132">
    <property type="entry name" value="Hexapep"/>
    <property type="match status" value="1"/>
</dbReference>
<gene>
    <name evidence="1" type="primary">yrdA_18</name>
    <name evidence="1" type="ORF">SDC9_59864</name>
</gene>
<protein>
    <submittedName>
        <fullName evidence="1">Protein YrdA</fullName>
    </submittedName>
</protein>
<name>A0A644XC73_9ZZZZ</name>
<dbReference type="PANTHER" id="PTHR13061:SF29">
    <property type="entry name" value="GAMMA CARBONIC ANHYDRASE-LIKE 1, MITOCHONDRIAL-RELATED"/>
    <property type="match status" value="1"/>
</dbReference>
<sequence length="162" mass="17025">MKMKRQYTNGSVVIMEGAVVVGDVTLGEDCGVWFNTVIRGDNAPIRIGNRCCIEENCVLHCPPDIPTTIGDNVTIGHNAILHGCTVGSNTVIGMGAILMTGAKVGSDCVIGAGSIVTAKTPIPDGSVAVGNPAKIARAMTKKDIENNRASAQSYVESKEYYR</sequence>
<comment type="caution">
    <text evidence="1">The sequence shown here is derived from an EMBL/GenBank/DDBJ whole genome shotgun (WGS) entry which is preliminary data.</text>
</comment>
<proteinExistence type="predicted"/>
<dbReference type="InterPro" id="IPR047324">
    <property type="entry name" value="LbH_gamma_CA-like"/>
</dbReference>
<evidence type="ECO:0000313" key="1">
    <source>
        <dbReference type="EMBL" id="MPM13507.1"/>
    </source>
</evidence>
<dbReference type="PANTHER" id="PTHR13061">
    <property type="entry name" value="DYNACTIN SUBUNIT P25"/>
    <property type="match status" value="1"/>
</dbReference>
<dbReference type="SUPFAM" id="SSF51161">
    <property type="entry name" value="Trimeric LpxA-like enzymes"/>
    <property type="match status" value="1"/>
</dbReference>
<dbReference type="InterPro" id="IPR011004">
    <property type="entry name" value="Trimer_LpxA-like_sf"/>
</dbReference>
<reference evidence="1" key="1">
    <citation type="submission" date="2019-08" db="EMBL/GenBank/DDBJ databases">
        <authorList>
            <person name="Kucharzyk K."/>
            <person name="Murdoch R.W."/>
            <person name="Higgins S."/>
            <person name="Loffler F."/>
        </authorList>
    </citation>
    <scope>NUCLEOTIDE SEQUENCE</scope>
</reference>
<dbReference type="CDD" id="cd04645">
    <property type="entry name" value="LbH_gamma_CA_like"/>
    <property type="match status" value="1"/>
</dbReference>
<dbReference type="EMBL" id="VSSQ01002129">
    <property type="protein sequence ID" value="MPM13507.1"/>
    <property type="molecule type" value="Genomic_DNA"/>
</dbReference>
<dbReference type="Gene3D" id="2.160.10.10">
    <property type="entry name" value="Hexapeptide repeat proteins"/>
    <property type="match status" value="1"/>
</dbReference>
<dbReference type="InterPro" id="IPR050484">
    <property type="entry name" value="Transf_Hexapept/Carb_Anhydrase"/>
</dbReference>
<dbReference type="InterPro" id="IPR001451">
    <property type="entry name" value="Hexapep"/>
</dbReference>
<dbReference type="AlphaFoldDB" id="A0A644XC73"/>
<organism evidence="1">
    <name type="scientific">bioreactor metagenome</name>
    <dbReference type="NCBI Taxonomy" id="1076179"/>
    <lineage>
        <taxon>unclassified sequences</taxon>
        <taxon>metagenomes</taxon>
        <taxon>ecological metagenomes</taxon>
    </lineage>
</organism>
<accession>A0A644XC73</accession>